<reference evidence="2" key="1">
    <citation type="journal article" date="2014" name="Science">
        <title>Ancient hybridizations among the ancestral genomes of bread wheat.</title>
        <authorList>
            <consortium name="International Wheat Genome Sequencing Consortium,"/>
            <person name="Marcussen T."/>
            <person name="Sandve S.R."/>
            <person name="Heier L."/>
            <person name="Spannagl M."/>
            <person name="Pfeifer M."/>
            <person name="Jakobsen K.S."/>
            <person name="Wulff B.B."/>
            <person name="Steuernagel B."/>
            <person name="Mayer K.F."/>
            <person name="Olsen O.A."/>
        </authorList>
    </citation>
    <scope>NUCLEOTIDE SEQUENCE [LARGE SCALE GENOMIC DNA]</scope>
    <source>
        <strain evidence="2">cv. AL8/78</strain>
    </source>
</reference>
<organism evidence="1 2">
    <name type="scientific">Aegilops tauschii subsp. strangulata</name>
    <name type="common">Goatgrass</name>
    <dbReference type="NCBI Taxonomy" id="200361"/>
    <lineage>
        <taxon>Eukaryota</taxon>
        <taxon>Viridiplantae</taxon>
        <taxon>Streptophyta</taxon>
        <taxon>Embryophyta</taxon>
        <taxon>Tracheophyta</taxon>
        <taxon>Spermatophyta</taxon>
        <taxon>Magnoliopsida</taxon>
        <taxon>Liliopsida</taxon>
        <taxon>Poales</taxon>
        <taxon>Poaceae</taxon>
        <taxon>BOP clade</taxon>
        <taxon>Pooideae</taxon>
        <taxon>Triticodae</taxon>
        <taxon>Triticeae</taxon>
        <taxon>Triticinae</taxon>
        <taxon>Aegilops</taxon>
    </lineage>
</organism>
<name>A0A453CRJ6_AEGTS</name>
<reference evidence="1" key="3">
    <citation type="journal article" date="2017" name="Nature">
        <title>Genome sequence of the progenitor of the wheat D genome Aegilops tauschii.</title>
        <authorList>
            <person name="Luo M.C."/>
            <person name="Gu Y.Q."/>
            <person name="Puiu D."/>
            <person name="Wang H."/>
            <person name="Twardziok S.O."/>
            <person name="Deal K.R."/>
            <person name="Huo N."/>
            <person name="Zhu T."/>
            <person name="Wang L."/>
            <person name="Wang Y."/>
            <person name="McGuire P.E."/>
            <person name="Liu S."/>
            <person name="Long H."/>
            <person name="Ramasamy R.K."/>
            <person name="Rodriguez J.C."/>
            <person name="Van S.L."/>
            <person name="Yuan L."/>
            <person name="Wang Z."/>
            <person name="Xia Z."/>
            <person name="Xiao L."/>
            <person name="Anderson O.D."/>
            <person name="Ouyang S."/>
            <person name="Liang Y."/>
            <person name="Zimin A.V."/>
            <person name="Pertea G."/>
            <person name="Qi P."/>
            <person name="Bennetzen J.L."/>
            <person name="Dai X."/>
            <person name="Dawson M.W."/>
            <person name="Muller H.G."/>
            <person name="Kugler K."/>
            <person name="Rivarola-Duarte L."/>
            <person name="Spannagl M."/>
            <person name="Mayer K.F.X."/>
            <person name="Lu F.H."/>
            <person name="Bevan M.W."/>
            <person name="Leroy P."/>
            <person name="Li P."/>
            <person name="You F.M."/>
            <person name="Sun Q."/>
            <person name="Liu Z."/>
            <person name="Lyons E."/>
            <person name="Wicker T."/>
            <person name="Salzberg S.L."/>
            <person name="Devos K.M."/>
            <person name="Dvorak J."/>
        </authorList>
    </citation>
    <scope>NUCLEOTIDE SEQUENCE [LARGE SCALE GENOMIC DNA]</scope>
    <source>
        <strain evidence="1">cv. AL8/78</strain>
    </source>
</reference>
<dbReference type="Proteomes" id="UP000015105">
    <property type="component" value="Chromosome 2D"/>
</dbReference>
<reference evidence="1" key="5">
    <citation type="journal article" date="2021" name="G3 (Bethesda)">
        <title>Aegilops tauschii genome assembly Aet v5.0 features greater sequence contiguity and improved annotation.</title>
        <authorList>
            <person name="Wang L."/>
            <person name="Zhu T."/>
            <person name="Rodriguez J.C."/>
            <person name="Deal K.R."/>
            <person name="Dubcovsky J."/>
            <person name="McGuire P.E."/>
            <person name="Lux T."/>
            <person name="Spannagl M."/>
            <person name="Mayer K.F.X."/>
            <person name="Baldrich P."/>
            <person name="Meyers B.C."/>
            <person name="Huo N."/>
            <person name="Gu Y.Q."/>
            <person name="Zhou H."/>
            <person name="Devos K.M."/>
            <person name="Bennetzen J.L."/>
            <person name="Unver T."/>
            <person name="Budak H."/>
            <person name="Gulick P.J."/>
            <person name="Galiba G."/>
            <person name="Kalapos B."/>
            <person name="Nelson D.R."/>
            <person name="Li P."/>
            <person name="You F.M."/>
            <person name="Luo M.C."/>
            <person name="Dvorak J."/>
        </authorList>
    </citation>
    <scope>NUCLEOTIDE SEQUENCE [LARGE SCALE GENOMIC DNA]</scope>
    <source>
        <strain evidence="1">cv. AL8/78</strain>
    </source>
</reference>
<proteinExistence type="predicted"/>
<evidence type="ECO:0008006" key="3">
    <source>
        <dbReference type="Google" id="ProtNLM"/>
    </source>
</evidence>
<evidence type="ECO:0000313" key="1">
    <source>
        <dbReference type="EnsemblPlants" id="AET2Gv20937300.1"/>
    </source>
</evidence>
<dbReference type="AlphaFoldDB" id="A0A453CRJ6"/>
<protein>
    <recommendedName>
        <fullName evidence="3">Reverse transcriptase zinc-binding domain-containing protein</fullName>
    </recommendedName>
</protein>
<keyword evidence="2" id="KW-1185">Reference proteome</keyword>
<dbReference type="EnsemblPlants" id="AET2Gv20937300.1">
    <property type="protein sequence ID" value="AET2Gv20937300.1"/>
    <property type="gene ID" value="AET2Gv20937300"/>
</dbReference>
<sequence length="173" mass="20148">MCVPKRNGGMGFRDLHCFNLALLAKQCWRLIAEPESLCARVLRAKYFRDGDILNCSLKKGSSYTWQSLWSGIQTFKKGYIWRVGDGTQISIWDDPWVPSSPNRRVMTRRGNIIITKVSELINLESREWDEQLIRDIFWPVDAQRILNIPLALGMMEDFVSWNYNRTGIFTVKT</sequence>
<dbReference type="STRING" id="200361.A0A453CRJ6"/>
<dbReference type="Gramene" id="AET2Gv20937300.1">
    <property type="protein sequence ID" value="AET2Gv20937300.1"/>
    <property type="gene ID" value="AET2Gv20937300"/>
</dbReference>
<evidence type="ECO:0000313" key="2">
    <source>
        <dbReference type="Proteomes" id="UP000015105"/>
    </source>
</evidence>
<reference evidence="1" key="4">
    <citation type="submission" date="2019-03" db="UniProtKB">
        <authorList>
            <consortium name="EnsemblPlants"/>
        </authorList>
    </citation>
    <scope>IDENTIFICATION</scope>
</reference>
<reference evidence="2" key="2">
    <citation type="journal article" date="2017" name="Nat. Plants">
        <title>The Aegilops tauschii genome reveals multiple impacts of transposons.</title>
        <authorList>
            <person name="Zhao G."/>
            <person name="Zou C."/>
            <person name="Li K."/>
            <person name="Wang K."/>
            <person name="Li T."/>
            <person name="Gao L."/>
            <person name="Zhang X."/>
            <person name="Wang H."/>
            <person name="Yang Z."/>
            <person name="Liu X."/>
            <person name="Jiang W."/>
            <person name="Mao L."/>
            <person name="Kong X."/>
            <person name="Jiao Y."/>
            <person name="Jia J."/>
        </authorList>
    </citation>
    <scope>NUCLEOTIDE SEQUENCE [LARGE SCALE GENOMIC DNA]</scope>
    <source>
        <strain evidence="2">cv. AL8/78</strain>
    </source>
</reference>
<accession>A0A453CRJ6</accession>